<keyword evidence="4" id="KW-1185">Reference proteome</keyword>
<reference evidence="3 4" key="1">
    <citation type="submission" date="2018-05" db="EMBL/GenBank/DDBJ databases">
        <title>Complete Genome Sequence of Methylobacterium sp. 17Sr1-28.</title>
        <authorList>
            <person name="Srinivasan S."/>
        </authorList>
    </citation>
    <scope>NUCLEOTIDE SEQUENCE [LARGE SCALE GENOMIC DNA]</scope>
    <source>
        <strain evidence="3 4">17Sr1-28</strain>
    </source>
</reference>
<evidence type="ECO:0000256" key="1">
    <source>
        <dbReference type="SAM" id="MobiDB-lite"/>
    </source>
</evidence>
<evidence type="ECO:0000313" key="3">
    <source>
        <dbReference type="EMBL" id="AWN46000.1"/>
    </source>
</evidence>
<feature type="domain" description="PilZ" evidence="2">
    <location>
        <begin position="38"/>
        <end position="98"/>
    </location>
</feature>
<sequence length="106" mass="11420">MTDRRESDGAGDGDGRSADPIPRAGRRRRVFQQGRLVLGPDRLVACEVTDVSTAGARLRVPARIALPEAFALVIAADDLRTVAVRLRWRRGDFAGVTFEGAGVYVG</sequence>
<dbReference type="OrthoDB" id="7997023at2"/>
<feature type="compositionally biased region" description="Basic and acidic residues" evidence="1">
    <location>
        <begin position="1"/>
        <end position="17"/>
    </location>
</feature>
<dbReference type="KEGG" id="mtea:DK419_06465"/>
<accession>A0A2U8WKS1</accession>
<feature type="region of interest" description="Disordered" evidence="1">
    <location>
        <begin position="1"/>
        <end position="25"/>
    </location>
</feature>
<dbReference type="AlphaFoldDB" id="A0A2U8WKS1"/>
<protein>
    <submittedName>
        <fullName evidence="3">PilZ domain-containing protein</fullName>
    </submittedName>
</protein>
<name>A0A2U8WKS1_9HYPH</name>
<dbReference type="GO" id="GO:0035438">
    <property type="term" value="F:cyclic-di-GMP binding"/>
    <property type="evidence" value="ECO:0007669"/>
    <property type="project" value="InterPro"/>
</dbReference>
<gene>
    <name evidence="3" type="ORF">DK419_06465</name>
</gene>
<dbReference type="RefSeq" id="WP_109958356.1">
    <property type="nucleotide sequence ID" value="NZ_CP029553.1"/>
</dbReference>
<evidence type="ECO:0000259" key="2">
    <source>
        <dbReference type="Pfam" id="PF07238"/>
    </source>
</evidence>
<dbReference type="EMBL" id="CP029553">
    <property type="protein sequence ID" value="AWN46000.1"/>
    <property type="molecule type" value="Genomic_DNA"/>
</dbReference>
<dbReference type="SUPFAM" id="SSF141371">
    <property type="entry name" value="PilZ domain-like"/>
    <property type="match status" value="1"/>
</dbReference>
<evidence type="ECO:0000313" key="4">
    <source>
        <dbReference type="Proteomes" id="UP000245444"/>
    </source>
</evidence>
<dbReference type="Pfam" id="PF07238">
    <property type="entry name" value="PilZ"/>
    <property type="match status" value="1"/>
</dbReference>
<dbReference type="InterPro" id="IPR009875">
    <property type="entry name" value="PilZ_domain"/>
</dbReference>
<dbReference type="Proteomes" id="UP000245444">
    <property type="component" value="Chromosome"/>
</dbReference>
<proteinExistence type="predicted"/>
<organism evidence="3 4">
    <name type="scientific">Methylobacterium terrae</name>
    <dbReference type="NCBI Taxonomy" id="2202827"/>
    <lineage>
        <taxon>Bacteria</taxon>
        <taxon>Pseudomonadati</taxon>
        <taxon>Pseudomonadota</taxon>
        <taxon>Alphaproteobacteria</taxon>
        <taxon>Hyphomicrobiales</taxon>
        <taxon>Methylobacteriaceae</taxon>
        <taxon>Methylobacterium</taxon>
    </lineage>
</organism>